<gene>
    <name evidence="3" type="ORF">LzC2_25450</name>
</gene>
<keyword evidence="2" id="KW-1133">Transmembrane helix</keyword>
<dbReference type="InterPro" id="IPR007404">
    <property type="entry name" value="YdjM-like"/>
</dbReference>
<comment type="caution">
    <text evidence="3">The sequence shown here is derived from an EMBL/GenBank/DDBJ whole genome shotgun (WGS) entry which is preliminary data.</text>
</comment>
<organism evidence="3 4">
    <name type="scientific">Alienimonas chondri</name>
    <dbReference type="NCBI Taxonomy" id="2681879"/>
    <lineage>
        <taxon>Bacteria</taxon>
        <taxon>Pseudomonadati</taxon>
        <taxon>Planctomycetota</taxon>
        <taxon>Planctomycetia</taxon>
        <taxon>Planctomycetales</taxon>
        <taxon>Planctomycetaceae</taxon>
        <taxon>Alienimonas</taxon>
    </lineage>
</organism>
<reference evidence="3 4" key="1">
    <citation type="journal article" date="2020" name="Syst. Appl. Microbiol.">
        <title>Alienimonas chondri sp. nov., a novel planctomycete isolated from the biofilm of the red alga Chondrus crispus.</title>
        <authorList>
            <person name="Vitorino I."/>
            <person name="Albuquerque L."/>
            <person name="Wiegand S."/>
            <person name="Kallscheuer N."/>
            <person name="da Costa M.S."/>
            <person name="Lobo-da-Cunha A."/>
            <person name="Jogler C."/>
            <person name="Lage O.M."/>
        </authorList>
    </citation>
    <scope>NUCLEOTIDE SEQUENCE [LARGE SCALE GENOMIC DNA]</scope>
    <source>
        <strain evidence="3 4">LzC2</strain>
    </source>
</reference>
<keyword evidence="2" id="KW-0472">Membrane</keyword>
<feature type="transmembrane region" description="Helical" evidence="2">
    <location>
        <begin position="111"/>
        <end position="130"/>
    </location>
</feature>
<evidence type="ECO:0000313" key="3">
    <source>
        <dbReference type="EMBL" id="NNJ26458.1"/>
    </source>
</evidence>
<feature type="transmembrane region" description="Helical" evidence="2">
    <location>
        <begin position="77"/>
        <end position="99"/>
    </location>
</feature>
<dbReference type="Pfam" id="PF04307">
    <property type="entry name" value="YdjM"/>
    <property type="match status" value="1"/>
</dbReference>
<protein>
    <recommendedName>
        <fullName evidence="5">Metal-dependent hydrolase</fullName>
    </recommendedName>
</protein>
<proteinExistence type="predicted"/>
<dbReference type="Proteomes" id="UP000609651">
    <property type="component" value="Unassembled WGS sequence"/>
</dbReference>
<sequence length="268" mass="28608">MFREHVAVSGACGAVLASGMWVATPIDGVQAGVAFTLVGIGGALPDLDSDRGRPIQELTALLGAAVPFVLVRRFAEIAHTFDAIVGLGICTYLLVRYGGGWALRKLTVHRGMFHSLPAMMISGLLTYLAYKSPNNGIRLLMATAVMTGFASHLMLDEWCSVDWRGLKPRLKKSAGTAIKWAGDYPSATIACYSLLGLCVYAAAIDGDVIEVNRLGVPQRVADRKEPKPWLAVSPETGEAMLAEAPDGNDDAERDPVRMVEAKGGVVLR</sequence>
<feature type="region of interest" description="Disordered" evidence="1">
    <location>
        <begin position="234"/>
        <end position="253"/>
    </location>
</feature>
<evidence type="ECO:0000256" key="2">
    <source>
        <dbReference type="SAM" id="Phobius"/>
    </source>
</evidence>
<accession>A0ABX1VEC4</accession>
<evidence type="ECO:0008006" key="5">
    <source>
        <dbReference type="Google" id="ProtNLM"/>
    </source>
</evidence>
<evidence type="ECO:0000256" key="1">
    <source>
        <dbReference type="SAM" id="MobiDB-lite"/>
    </source>
</evidence>
<keyword evidence="2" id="KW-0812">Transmembrane</keyword>
<keyword evidence="4" id="KW-1185">Reference proteome</keyword>
<dbReference type="EMBL" id="WTPX01000079">
    <property type="protein sequence ID" value="NNJ26458.1"/>
    <property type="molecule type" value="Genomic_DNA"/>
</dbReference>
<name>A0ABX1VEC4_9PLAN</name>
<evidence type="ECO:0000313" key="4">
    <source>
        <dbReference type="Proteomes" id="UP000609651"/>
    </source>
</evidence>
<dbReference type="RefSeq" id="WP_171187512.1">
    <property type="nucleotide sequence ID" value="NZ_WTPX01000079.1"/>
</dbReference>